<dbReference type="OrthoDB" id="8236316at2"/>
<dbReference type="GO" id="GO:0043856">
    <property type="term" value="F:anti-sigma factor antagonist activity"/>
    <property type="evidence" value="ECO:0007669"/>
    <property type="project" value="TreeGrafter"/>
</dbReference>
<dbReference type="Proteomes" id="UP000280346">
    <property type="component" value="Unassembled WGS sequence"/>
</dbReference>
<dbReference type="AlphaFoldDB" id="A0A3S0X1Q3"/>
<dbReference type="PANTHER" id="PTHR33495">
    <property type="entry name" value="ANTI-SIGMA FACTOR ANTAGONIST TM_1081-RELATED-RELATED"/>
    <property type="match status" value="1"/>
</dbReference>
<organism evidence="2 3">
    <name type="scientific">Azospirillum doebereinerae</name>
    <dbReference type="NCBI Taxonomy" id="92933"/>
    <lineage>
        <taxon>Bacteria</taxon>
        <taxon>Pseudomonadati</taxon>
        <taxon>Pseudomonadota</taxon>
        <taxon>Alphaproteobacteria</taxon>
        <taxon>Rhodospirillales</taxon>
        <taxon>Azospirillaceae</taxon>
        <taxon>Azospirillum</taxon>
    </lineage>
</organism>
<evidence type="ECO:0000313" key="3">
    <source>
        <dbReference type="Proteomes" id="UP000280346"/>
    </source>
</evidence>
<dbReference type="Gene3D" id="3.30.750.24">
    <property type="entry name" value="STAS domain"/>
    <property type="match status" value="1"/>
</dbReference>
<dbReference type="InterPro" id="IPR058548">
    <property type="entry name" value="MlaB-like_STAS"/>
</dbReference>
<dbReference type="SUPFAM" id="SSF52091">
    <property type="entry name" value="SpoIIaa-like"/>
    <property type="match status" value="1"/>
</dbReference>
<dbReference type="CDD" id="cd07043">
    <property type="entry name" value="STAS_anti-anti-sigma_factors"/>
    <property type="match status" value="1"/>
</dbReference>
<comment type="caution">
    <text evidence="2">The sequence shown here is derived from an EMBL/GenBank/DDBJ whole genome shotgun (WGS) entry which is preliminary data.</text>
</comment>
<dbReference type="Pfam" id="PF13466">
    <property type="entry name" value="STAS_2"/>
    <property type="match status" value="1"/>
</dbReference>
<keyword evidence="3" id="KW-1185">Reference proteome</keyword>
<proteinExistence type="predicted"/>
<dbReference type="InterPro" id="IPR002645">
    <property type="entry name" value="STAS_dom"/>
</dbReference>
<name>A0A3S0X1Q3_9PROT</name>
<dbReference type="EMBL" id="RZIJ01000002">
    <property type="protein sequence ID" value="RUQ75162.1"/>
    <property type="molecule type" value="Genomic_DNA"/>
</dbReference>
<sequence>MKFQQRSTPDAVEVRLMGRLEFTDHDRLHDIVGLLEITRARGFVVDLSGLEFIDSAGLGMLLILQEEAESRNVKLTVRGAQGDVRRSIDLARIGEIITIDS</sequence>
<dbReference type="RefSeq" id="WP_126995276.1">
    <property type="nucleotide sequence ID" value="NZ_JBNPXW010000002.1"/>
</dbReference>
<evidence type="ECO:0000313" key="2">
    <source>
        <dbReference type="EMBL" id="RUQ75162.1"/>
    </source>
</evidence>
<feature type="domain" description="STAS" evidence="1">
    <location>
        <begin position="1"/>
        <end position="101"/>
    </location>
</feature>
<dbReference type="PROSITE" id="PS50801">
    <property type="entry name" value="STAS"/>
    <property type="match status" value="1"/>
</dbReference>
<reference evidence="2 3" key="1">
    <citation type="submission" date="2018-12" db="EMBL/GenBank/DDBJ databases">
        <authorList>
            <person name="Yang Y."/>
        </authorList>
    </citation>
    <scope>NUCLEOTIDE SEQUENCE [LARGE SCALE GENOMIC DNA]</scope>
    <source>
        <strain evidence="2 3">GSF71</strain>
    </source>
</reference>
<accession>A0A3S0X1Q3</accession>
<dbReference type="InterPro" id="IPR036513">
    <property type="entry name" value="STAS_dom_sf"/>
</dbReference>
<evidence type="ECO:0000259" key="1">
    <source>
        <dbReference type="PROSITE" id="PS50801"/>
    </source>
</evidence>
<protein>
    <submittedName>
        <fullName evidence="2">Anti-sigma factor antagonist</fullName>
    </submittedName>
</protein>
<gene>
    <name evidence="2" type="ORF">EJ913_04745</name>
</gene>